<evidence type="ECO:0000313" key="3">
    <source>
        <dbReference type="Proteomes" id="UP000237144"/>
    </source>
</evidence>
<organism evidence="2 3">
    <name type="scientific">Rhodotorula taiwanensis</name>
    <dbReference type="NCBI Taxonomy" id="741276"/>
    <lineage>
        <taxon>Eukaryota</taxon>
        <taxon>Fungi</taxon>
        <taxon>Dikarya</taxon>
        <taxon>Basidiomycota</taxon>
        <taxon>Pucciniomycotina</taxon>
        <taxon>Microbotryomycetes</taxon>
        <taxon>Sporidiobolales</taxon>
        <taxon>Sporidiobolaceae</taxon>
        <taxon>Rhodotorula</taxon>
    </lineage>
</organism>
<proteinExistence type="predicted"/>
<comment type="caution">
    <text evidence="2">The sequence shown here is derived from an EMBL/GenBank/DDBJ whole genome shotgun (WGS) entry which is preliminary data.</text>
</comment>
<keyword evidence="3" id="KW-1185">Reference proteome</keyword>
<dbReference type="EMBL" id="PJQD01000008">
    <property type="protein sequence ID" value="POY76111.1"/>
    <property type="molecule type" value="Genomic_DNA"/>
</dbReference>
<evidence type="ECO:0000256" key="1">
    <source>
        <dbReference type="SAM" id="MobiDB-lite"/>
    </source>
</evidence>
<dbReference type="AlphaFoldDB" id="A0A2S5BH68"/>
<evidence type="ECO:0000313" key="2">
    <source>
        <dbReference type="EMBL" id="POY76111.1"/>
    </source>
</evidence>
<dbReference type="Proteomes" id="UP000237144">
    <property type="component" value="Unassembled WGS sequence"/>
</dbReference>
<feature type="region of interest" description="Disordered" evidence="1">
    <location>
        <begin position="123"/>
        <end position="303"/>
    </location>
</feature>
<dbReference type="OrthoDB" id="272077at2759"/>
<dbReference type="STRING" id="741276.A0A2S5BH68"/>
<evidence type="ECO:0008006" key="4">
    <source>
        <dbReference type="Google" id="ProtNLM"/>
    </source>
</evidence>
<reference evidence="2 3" key="1">
    <citation type="journal article" date="2018" name="Front. Microbiol.">
        <title>Prospects for Fungal Bioremediation of Acidic Radioactive Waste Sites: Characterization and Genome Sequence of Rhodotorula taiwanensis MD1149.</title>
        <authorList>
            <person name="Tkavc R."/>
            <person name="Matrosova V.Y."/>
            <person name="Grichenko O.E."/>
            <person name="Gostincar C."/>
            <person name="Volpe R.P."/>
            <person name="Klimenkova P."/>
            <person name="Gaidamakova E.K."/>
            <person name="Zhou C.E."/>
            <person name="Stewart B.J."/>
            <person name="Lyman M.G."/>
            <person name="Malfatti S.A."/>
            <person name="Rubinfeld B."/>
            <person name="Courtot M."/>
            <person name="Singh J."/>
            <person name="Dalgard C.L."/>
            <person name="Hamilton T."/>
            <person name="Frey K.G."/>
            <person name="Gunde-Cimerman N."/>
            <person name="Dugan L."/>
            <person name="Daly M.J."/>
        </authorList>
    </citation>
    <scope>NUCLEOTIDE SEQUENCE [LARGE SCALE GENOMIC DNA]</scope>
    <source>
        <strain evidence="2 3">MD1149</strain>
    </source>
</reference>
<gene>
    <name evidence="2" type="ORF">BMF94_0834</name>
</gene>
<accession>A0A2S5BH68</accession>
<name>A0A2S5BH68_9BASI</name>
<feature type="compositionally biased region" description="Basic and acidic residues" evidence="1">
    <location>
        <begin position="259"/>
        <end position="274"/>
    </location>
</feature>
<protein>
    <recommendedName>
        <fullName evidence="4">Peroxin domain-containing protein</fullName>
    </recommendedName>
</protein>
<sequence length="803" mass="89097">MADELKAELALPERVDPGDEADLIRSAQQHLIALRASRKLGVGLANRAAKSKDVEVPGQVLSHEQGRELLGQRRLPPLFNRHRAGRDDHLDEVDDDWFGLDDDEVAQRTVKLSIGRVPKRVAARVGRRRRDRLAATTSRDGRGRVGPGDDAGTISSDDGGDRYELENRANAGSVLPMQSDRALARPDDNGGDAATDDADSLVTLELPSCPEGNSSPAGTDSPDALTRIASPASGRNLFPVPSAASSAATSQAPIAADPDFERPSRTLTIDEARRPKVSRRTTALGPIKANGGSRDKSSKEAPAIQPRGYRIPGRRKFHDHRAAKKGKQSRAELDQAEFELSVAEALKQAGIVEDEEERVECDVLWEHQRGLVVFGLPKFSGNALFQADPSNWCDASLKYVQQPGPRGRAPVDDHTERRPSPFNPHTFPCPPYWVWRDSEFMIDCSGDKDEEGWSYAFRFRSRYWRGEAQPIRSFVRRRCWIRTRVYRPDPLVPPKLRHSRALASTLGISDVASHPELGPCGARLPKASSELRVSDLRTACAALPVPDEDKMLVFTDSSSPSAYLPGGAVDPRNPFLSYRRIKLDAAAGLGAASRPDGQKASELEPIWREAVVEINFRRLLGVLRARTKVDRQRIELFRLWFGEYDPKRKLKAPVVQNEAAVGPHETAQKHGAKAIVAATKIMAGKERTEIWDPQAGEGSECEVDDVWDVVEKRLDELLQLFDYQVARQTFLSVLLDIHPAKHFHHRYKGYDTSSAERRAKLEQGLEARLAFYEEVEKLVEHYGGKGGWIPAAPDEQVGEERNL</sequence>
<feature type="compositionally biased region" description="Low complexity" evidence="1">
    <location>
        <begin position="239"/>
        <end position="257"/>
    </location>
</feature>